<gene>
    <name evidence="8" type="primary">selA</name>
    <name evidence="9" type="ORF">BXT84_09950</name>
</gene>
<accession>A0ABN5H0X2</accession>
<comment type="subcellular location">
    <subcellularLocation>
        <location evidence="8">Cytoplasm</location>
    </subcellularLocation>
</comment>
<dbReference type="Pfam" id="PF03841">
    <property type="entry name" value="SelA"/>
    <property type="match status" value="1"/>
</dbReference>
<evidence type="ECO:0000313" key="9">
    <source>
        <dbReference type="EMBL" id="AUW94231.1"/>
    </source>
</evidence>
<sequence length="462" mass="50328">MQDPDIRRQIPAAQKIWQAMPNPLPVSRYWVRRAMDVVLDELRQDAVQGQLPPPVPIIVQNILHKAEEWAIPHLKPVINATGVLIHTNLGRSPLPAEIMEMVKDVATQYSTLEYEVEAGRRGSRHDHVAGVLADLVGGEAAMVVNNNAAAVLMALSALARGQEVVVSRGELVEIGGSFRIPEVMALSGAILREVGATNKTHARDYIGAINTNTGMLLKVHQSNFRVIGFTQGLSTADLVRIGREYGIVVMEDLGSGVIDPLRLEDVVEPSVKEVVGAGVDIVTFSGDKLLGGPQAGIIVGKAAIIDRLKKYPLARAVRVDKMTLSALEGTIRWYLEGRAQELPLWHMMTQTVDTLQQRATAVAQVLRQRVSGPVDIDTAPDFSQIGGGSMPGTHIPSVVVRVTPQDGSVVPHFEQRLRYARMPVIARISHGSVIFDLRTIFPSQESLLIDTIVMALEEALFT</sequence>
<dbReference type="EC" id="2.9.1.1" evidence="8"/>
<keyword evidence="10" id="KW-1185">Reference proteome</keyword>
<dbReference type="Proteomes" id="UP000325292">
    <property type="component" value="Chromosome"/>
</dbReference>
<dbReference type="PANTHER" id="PTHR32328">
    <property type="entry name" value="L-SERYL-TRNA(SEC) SELENIUM TRANSFERASE"/>
    <property type="match status" value="1"/>
</dbReference>
<dbReference type="EMBL" id="CP019454">
    <property type="protein sequence ID" value="AUW94231.1"/>
    <property type="molecule type" value="Genomic_DNA"/>
</dbReference>
<protein>
    <recommendedName>
        <fullName evidence="8">L-seryl-tRNA(Sec) selenium transferase</fullName>
        <ecNumber evidence="8">2.9.1.1</ecNumber>
    </recommendedName>
    <alternativeName>
        <fullName evidence="8">Selenocysteine synthase</fullName>
        <shortName evidence="8">Sec synthase</shortName>
    </alternativeName>
    <alternativeName>
        <fullName evidence="8">Selenocysteinyl-tRNA(Sec) synthase</fullName>
    </alternativeName>
</protein>
<proteinExistence type="inferred from homology"/>
<dbReference type="InterPro" id="IPR015424">
    <property type="entry name" value="PyrdxlP-dep_Trfase"/>
</dbReference>
<comment type="cofactor">
    <cofactor evidence="1 8">
        <name>pyridoxal 5'-phosphate</name>
        <dbReference type="ChEBI" id="CHEBI:597326"/>
    </cofactor>
</comment>
<comment type="function">
    <text evidence="8">Converts seryl-tRNA(Sec) to selenocysteinyl-tRNA(Sec) required for selenoprotein biosynthesis.</text>
</comment>
<feature type="modified residue" description="N6-(pyridoxal phosphate)lysine" evidence="8">
    <location>
        <position position="288"/>
    </location>
</feature>
<comment type="pathway">
    <text evidence="8">Aminoacyl-tRNA biosynthesis; selenocysteinyl-tRNA(Sec) biosynthesis; selenocysteinyl-tRNA(Sec) from L-seryl-tRNA(Sec) (bacterial route): step 1/1.</text>
</comment>
<evidence type="ECO:0000256" key="7">
    <source>
        <dbReference type="ARBA" id="ARBA00044507"/>
    </source>
</evidence>
<reference evidence="9 10" key="1">
    <citation type="journal article" date="2019" name="Sci. Rep.">
        <title>Sulfobacillus thermotolerans: new insights into resistance and metabolic capacities of acidophilic chemolithotrophs.</title>
        <authorList>
            <person name="Panyushkina A.E."/>
            <person name="Babenko V.V."/>
            <person name="Nikitina A.S."/>
            <person name="Selezneva O.V."/>
            <person name="Tsaplina I.A."/>
            <person name="Letarova M.A."/>
            <person name="Kostryukova E.S."/>
            <person name="Letarov A.V."/>
        </authorList>
    </citation>
    <scope>NUCLEOTIDE SEQUENCE [LARGE SCALE GENOMIC DNA]</scope>
    <source>
        <strain evidence="9 10">Kr1</strain>
    </source>
</reference>
<evidence type="ECO:0000256" key="5">
    <source>
        <dbReference type="ARBA" id="ARBA00022917"/>
    </source>
</evidence>
<dbReference type="Gene3D" id="3.40.640.10">
    <property type="entry name" value="Type I PLP-dependent aspartate aminotransferase-like (Major domain)"/>
    <property type="match status" value="1"/>
</dbReference>
<dbReference type="NCBIfam" id="TIGR00474">
    <property type="entry name" value="selA"/>
    <property type="match status" value="1"/>
</dbReference>
<dbReference type="Gene3D" id="3.90.1150.180">
    <property type="match status" value="1"/>
</dbReference>
<dbReference type="InterPro" id="IPR004534">
    <property type="entry name" value="SelA_trans"/>
</dbReference>
<evidence type="ECO:0000256" key="4">
    <source>
        <dbReference type="ARBA" id="ARBA00022898"/>
    </source>
</evidence>
<evidence type="ECO:0000256" key="3">
    <source>
        <dbReference type="ARBA" id="ARBA00022679"/>
    </source>
</evidence>
<evidence type="ECO:0000256" key="6">
    <source>
        <dbReference type="ARBA" id="ARBA00023266"/>
    </source>
</evidence>
<evidence type="ECO:0000256" key="2">
    <source>
        <dbReference type="ARBA" id="ARBA00022490"/>
    </source>
</evidence>
<dbReference type="SUPFAM" id="SSF53383">
    <property type="entry name" value="PLP-dependent transferases"/>
    <property type="match status" value="1"/>
</dbReference>
<dbReference type="GO" id="GO:0016740">
    <property type="term" value="F:transferase activity"/>
    <property type="evidence" value="ECO:0007669"/>
    <property type="project" value="UniProtKB-KW"/>
</dbReference>
<keyword evidence="2 8" id="KW-0963">Cytoplasm</keyword>
<dbReference type="InterPro" id="IPR018319">
    <property type="entry name" value="SelA-like"/>
</dbReference>
<comment type="catalytic activity">
    <reaction evidence="8">
        <text>L-seryl-tRNA(Sec) + selenophosphate + H(+) = L-selenocysteinyl-tRNA(Sec) + phosphate</text>
        <dbReference type="Rhea" id="RHEA:22728"/>
        <dbReference type="Rhea" id="RHEA-COMP:9742"/>
        <dbReference type="Rhea" id="RHEA-COMP:9743"/>
        <dbReference type="ChEBI" id="CHEBI:15378"/>
        <dbReference type="ChEBI" id="CHEBI:16144"/>
        <dbReference type="ChEBI" id="CHEBI:43474"/>
        <dbReference type="ChEBI" id="CHEBI:78533"/>
        <dbReference type="ChEBI" id="CHEBI:78573"/>
        <dbReference type="EC" id="2.9.1.1"/>
    </reaction>
</comment>
<organism evidence="9 10">
    <name type="scientific">Sulfobacillus thermotolerans</name>
    <dbReference type="NCBI Taxonomy" id="338644"/>
    <lineage>
        <taxon>Bacteria</taxon>
        <taxon>Bacillati</taxon>
        <taxon>Bacillota</taxon>
        <taxon>Clostridia</taxon>
        <taxon>Eubacteriales</taxon>
        <taxon>Clostridiales Family XVII. Incertae Sedis</taxon>
        <taxon>Sulfobacillus</taxon>
    </lineage>
</organism>
<evidence type="ECO:0000256" key="1">
    <source>
        <dbReference type="ARBA" id="ARBA00001933"/>
    </source>
</evidence>
<keyword evidence="3 8" id="KW-0808">Transferase</keyword>
<keyword evidence="4 8" id="KW-0663">Pyridoxal phosphate</keyword>
<evidence type="ECO:0000256" key="8">
    <source>
        <dbReference type="HAMAP-Rule" id="MF_00423"/>
    </source>
</evidence>
<dbReference type="HAMAP" id="MF_00423">
    <property type="entry name" value="SelA"/>
    <property type="match status" value="1"/>
</dbReference>
<name>A0ABN5H0X2_9FIRM</name>
<evidence type="ECO:0000313" key="10">
    <source>
        <dbReference type="Proteomes" id="UP000325292"/>
    </source>
</evidence>
<dbReference type="InterPro" id="IPR015421">
    <property type="entry name" value="PyrdxlP-dep_Trfase_major"/>
</dbReference>
<comment type="similarity">
    <text evidence="7 8">Belongs to the SelA family.</text>
</comment>
<dbReference type="PANTHER" id="PTHR32328:SF0">
    <property type="entry name" value="L-SERYL-TRNA(SEC) SELENIUM TRANSFERASE"/>
    <property type="match status" value="1"/>
</dbReference>
<keyword evidence="5 8" id="KW-0648">Protein biosynthesis</keyword>
<keyword evidence="6 8" id="KW-0711">Selenium</keyword>